<dbReference type="EMBL" id="MZMT01000053">
    <property type="protein sequence ID" value="PIO42327.1"/>
    <property type="molecule type" value="Genomic_DNA"/>
</dbReference>
<gene>
    <name evidence="1" type="ORF">B5P45_25220</name>
</gene>
<proteinExistence type="predicted"/>
<keyword evidence="2" id="KW-1185">Reference proteome</keyword>
<dbReference type="KEGG" id="pht:BLM14_14765"/>
<dbReference type="Proteomes" id="UP000232163">
    <property type="component" value="Unassembled WGS sequence"/>
</dbReference>
<dbReference type="OrthoDB" id="8115627at2"/>
<accession>A0A2N9VS59</accession>
<protein>
    <submittedName>
        <fullName evidence="1">Uncharacterized protein</fullName>
    </submittedName>
</protein>
<reference evidence="1 2" key="1">
    <citation type="journal article" date="2017" name="Int J Environ Stud">
        <title>Does the Miocene-Pliocene relict legume Oxytropis triphylla form nitrogen-fixing nodules with a combination of bacterial strains?</title>
        <authorList>
            <person name="Safronova V."/>
            <person name="Belimov A."/>
            <person name="Sazanova A."/>
            <person name="Kuznetsova I."/>
            <person name="Popova J."/>
            <person name="Andronov E."/>
            <person name="Verkhozina A."/>
            <person name="Tikhonovich I."/>
        </authorList>
    </citation>
    <scope>NUCLEOTIDE SEQUENCE [LARGE SCALE GENOMIC DNA]</scope>
    <source>
        <strain evidence="1 2">Tri-38</strain>
    </source>
</reference>
<sequence>MGSHGVRNCIYSSEDWTLMQGALLKASRRLDRGPSDKYADQLARRVMTLFDQGLRDENVIASTAVHQERLITRIVALRQGGGNT</sequence>
<evidence type="ECO:0000313" key="2">
    <source>
        <dbReference type="Proteomes" id="UP000232163"/>
    </source>
</evidence>
<name>A0A2N9VS59_9HYPH</name>
<evidence type="ECO:0000313" key="1">
    <source>
        <dbReference type="EMBL" id="PIO42327.1"/>
    </source>
</evidence>
<dbReference type="AlphaFoldDB" id="A0A2N9VS59"/>
<dbReference type="RefSeq" id="WP_100000129.1">
    <property type="nucleotide sequence ID" value="NZ_CP017940.1"/>
</dbReference>
<comment type="caution">
    <text evidence="1">The sequence shown here is derived from an EMBL/GenBank/DDBJ whole genome shotgun (WGS) entry which is preliminary data.</text>
</comment>
<organism evidence="1 2">
    <name type="scientific">Phyllobacterium zundukense</name>
    <dbReference type="NCBI Taxonomy" id="1867719"/>
    <lineage>
        <taxon>Bacteria</taxon>
        <taxon>Pseudomonadati</taxon>
        <taxon>Pseudomonadota</taxon>
        <taxon>Alphaproteobacteria</taxon>
        <taxon>Hyphomicrobiales</taxon>
        <taxon>Phyllobacteriaceae</taxon>
        <taxon>Phyllobacterium</taxon>
    </lineage>
</organism>